<evidence type="ECO:0000313" key="2">
    <source>
        <dbReference type="Proteomes" id="UP000737420"/>
    </source>
</evidence>
<dbReference type="EMBL" id="BPOP01000117">
    <property type="protein sequence ID" value="GJB94397.1"/>
    <property type="molecule type" value="Genomic_DNA"/>
</dbReference>
<sequence length="54" mass="6149">MISLSVTLFQFRTKISANLCRTLTEGSVMQIPQYRLSILGDKHQMYVQSVGRMA</sequence>
<accession>A0ABD0BIL0</accession>
<protein>
    <submittedName>
        <fullName evidence="1">Uncharacterized protein</fullName>
    </submittedName>
</protein>
<dbReference type="Proteomes" id="UP000737420">
    <property type="component" value="Unassembled WGS sequence"/>
</dbReference>
<evidence type="ECO:0000313" key="1">
    <source>
        <dbReference type="EMBL" id="GJB94397.1"/>
    </source>
</evidence>
<gene>
    <name evidence="1" type="ORF">KAM382_44580</name>
</gene>
<organism evidence="1 2">
    <name type="scientific">Aeromonas caviae</name>
    <name type="common">Aeromonas punctata</name>
    <dbReference type="NCBI Taxonomy" id="648"/>
    <lineage>
        <taxon>Bacteria</taxon>
        <taxon>Pseudomonadati</taxon>
        <taxon>Pseudomonadota</taxon>
        <taxon>Gammaproteobacteria</taxon>
        <taxon>Aeromonadales</taxon>
        <taxon>Aeromonadaceae</taxon>
        <taxon>Aeromonas</taxon>
    </lineage>
</organism>
<comment type="caution">
    <text evidence="1">The sequence shown here is derived from an EMBL/GenBank/DDBJ whole genome shotgun (WGS) entry which is preliminary data.</text>
</comment>
<reference evidence="1 2" key="1">
    <citation type="submission" date="2021-07" db="EMBL/GenBank/DDBJ databases">
        <title>Draft genome sequence of carbapenem-resistant Aeromonas spp. in Japan.</title>
        <authorList>
            <person name="Maehana S."/>
            <person name="Suzuki M."/>
            <person name="Kitasato H."/>
        </authorList>
    </citation>
    <scope>NUCLEOTIDE SEQUENCE [LARGE SCALE GENOMIC DNA]</scope>
    <source>
        <strain evidence="1 2">KAM382</strain>
    </source>
</reference>
<proteinExistence type="predicted"/>
<name>A0ABD0BIL0_AERCA</name>
<dbReference type="AlphaFoldDB" id="A0ABD0BIL0"/>